<protein>
    <submittedName>
        <fullName evidence="1">Uncharacterized protein</fullName>
    </submittedName>
</protein>
<dbReference type="EnsemblMetazoa" id="tetur34g00420.1">
    <property type="protein sequence ID" value="tetur34g00420.1"/>
    <property type="gene ID" value="tetur34g00420"/>
</dbReference>
<evidence type="ECO:0000313" key="2">
    <source>
        <dbReference type="Proteomes" id="UP000015104"/>
    </source>
</evidence>
<reference evidence="2" key="1">
    <citation type="submission" date="2011-08" db="EMBL/GenBank/DDBJ databases">
        <authorList>
            <person name="Rombauts S."/>
        </authorList>
    </citation>
    <scope>NUCLEOTIDE SEQUENCE</scope>
    <source>
        <strain evidence="2">London</strain>
    </source>
</reference>
<evidence type="ECO:0000313" key="1">
    <source>
        <dbReference type="EnsemblMetazoa" id="tetur34g00420.1"/>
    </source>
</evidence>
<name>T1L2U3_TETUR</name>
<sequence>MVLLCLWMENPRLPEKNDKLLCHLNDASFALIEIIGSNAQESTQLSFNSITVKKANPFKLCIFKVSLEVFSCSVNYLWDKANGWENPSLPENG</sequence>
<organism evidence="1 2">
    <name type="scientific">Tetranychus urticae</name>
    <name type="common">Two-spotted spider mite</name>
    <dbReference type="NCBI Taxonomy" id="32264"/>
    <lineage>
        <taxon>Eukaryota</taxon>
        <taxon>Metazoa</taxon>
        <taxon>Ecdysozoa</taxon>
        <taxon>Arthropoda</taxon>
        <taxon>Chelicerata</taxon>
        <taxon>Arachnida</taxon>
        <taxon>Acari</taxon>
        <taxon>Acariformes</taxon>
        <taxon>Trombidiformes</taxon>
        <taxon>Prostigmata</taxon>
        <taxon>Eleutherengona</taxon>
        <taxon>Raphignathae</taxon>
        <taxon>Tetranychoidea</taxon>
        <taxon>Tetranychidae</taxon>
        <taxon>Tetranychus</taxon>
    </lineage>
</organism>
<accession>T1L2U3</accession>
<dbReference type="HOGENOM" id="CLU_2402520_0_0_1"/>
<dbReference type="Proteomes" id="UP000015104">
    <property type="component" value="Unassembled WGS sequence"/>
</dbReference>
<keyword evidence="2" id="KW-1185">Reference proteome</keyword>
<reference evidence="1" key="2">
    <citation type="submission" date="2015-06" db="UniProtKB">
        <authorList>
            <consortium name="EnsemblMetazoa"/>
        </authorList>
    </citation>
    <scope>IDENTIFICATION</scope>
</reference>
<dbReference type="AlphaFoldDB" id="T1L2U3"/>
<proteinExistence type="predicted"/>
<dbReference type="EMBL" id="CAEY01000990">
    <property type="status" value="NOT_ANNOTATED_CDS"/>
    <property type="molecule type" value="Genomic_DNA"/>
</dbReference>